<reference evidence="8 9" key="2">
    <citation type="submission" date="2018-03" db="EMBL/GenBank/DDBJ databases">
        <authorList>
            <person name="Keele B.F."/>
        </authorList>
    </citation>
    <scope>NUCLEOTIDE SEQUENCE [LARGE SCALE GENOMIC DNA]</scope>
    <source>
        <strain evidence="8 9">D13</strain>
    </source>
</reference>
<keyword evidence="4 7" id="KW-0812">Transmembrane</keyword>
<evidence type="ECO:0000256" key="2">
    <source>
        <dbReference type="ARBA" id="ARBA00005779"/>
    </source>
</evidence>
<feature type="transmembrane region" description="Helical" evidence="7">
    <location>
        <begin position="42"/>
        <end position="62"/>
    </location>
</feature>
<evidence type="ECO:0000313" key="9">
    <source>
        <dbReference type="Proteomes" id="UP000241074"/>
    </source>
</evidence>
<comment type="subcellular location">
    <subcellularLocation>
        <location evidence="1">Cell membrane</location>
        <topology evidence="1">Multi-pass membrane protein</topology>
    </subcellularLocation>
</comment>
<feature type="transmembrane region" description="Helical" evidence="7">
    <location>
        <begin position="12"/>
        <end position="30"/>
    </location>
</feature>
<dbReference type="EMBL" id="CP027860">
    <property type="protein sequence ID" value="AVP96034.1"/>
    <property type="molecule type" value="Genomic_DNA"/>
</dbReference>
<dbReference type="KEGG" id="xba:C7S18_01980"/>
<reference evidence="8 9" key="1">
    <citation type="submission" date="2018-03" db="EMBL/GenBank/DDBJ databases">
        <title>Ahniella affigens gen. nov., sp. nov., a gammaproteobacterium isolated from sandy soil near a stream.</title>
        <authorList>
            <person name="Ko Y."/>
            <person name="Kim J.-H."/>
        </authorList>
    </citation>
    <scope>NUCLEOTIDE SEQUENCE [LARGE SCALE GENOMIC DNA]</scope>
    <source>
        <strain evidence="8 9">D13</strain>
    </source>
</reference>
<dbReference type="PANTHER" id="PTHR40043:SF1">
    <property type="entry name" value="UPF0719 INNER MEMBRANE PROTEIN YJFL"/>
    <property type="match status" value="1"/>
</dbReference>
<evidence type="ECO:0000313" key="8">
    <source>
        <dbReference type="EMBL" id="AVP96034.1"/>
    </source>
</evidence>
<sequence length="131" mass="14098">MLMTALQNFAAYLLIAVAATALFMLLYAMITPYRERELLRQGNVAAGVSLSGVMLGFALPIASALMHSVSLTDLSIWALVAGIVQLLGYYAFRWIFRELRAQIEAGQLALPLLYAATAVCLGLLNAAAMSD</sequence>
<dbReference type="PANTHER" id="PTHR40043">
    <property type="entry name" value="UPF0719 INNER MEMBRANE PROTEIN YJFL"/>
    <property type="match status" value="1"/>
</dbReference>
<evidence type="ECO:0000256" key="4">
    <source>
        <dbReference type="ARBA" id="ARBA00022692"/>
    </source>
</evidence>
<feature type="transmembrane region" description="Helical" evidence="7">
    <location>
        <begin position="74"/>
        <end position="96"/>
    </location>
</feature>
<gene>
    <name evidence="8" type="ORF">C7S18_01980</name>
</gene>
<evidence type="ECO:0000256" key="1">
    <source>
        <dbReference type="ARBA" id="ARBA00004651"/>
    </source>
</evidence>
<comment type="similarity">
    <text evidence="2">Belongs to the UPF0719 family.</text>
</comment>
<dbReference type="GO" id="GO:0005886">
    <property type="term" value="C:plasma membrane"/>
    <property type="evidence" value="ECO:0007669"/>
    <property type="project" value="UniProtKB-SubCell"/>
</dbReference>
<dbReference type="Pfam" id="PF03994">
    <property type="entry name" value="DUF350"/>
    <property type="match status" value="1"/>
</dbReference>
<evidence type="ECO:0000256" key="5">
    <source>
        <dbReference type="ARBA" id="ARBA00022989"/>
    </source>
</evidence>
<keyword evidence="9" id="KW-1185">Reference proteome</keyword>
<dbReference type="Proteomes" id="UP000241074">
    <property type="component" value="Chromosome"/>
</dbReference>
<evidence type="ECO:0000256" key="7">
    <source>
        <dbReference type="SAM" id="Phobius"/>
    </source>
</evidence>
<proteinExistence type="inferred from homology"/>
<dbReference type="InterPro" id="IPR007140">
    <property type="entry name" value="DUF350"/>
</dbReference>
<name>A0A2P1PMG0_9GAMM</name>
<keyword evidence="3" id="KW-1003">Cell membrane</keyword>
<evidence type="ECO:0008006" key="10">
    <source>
        <dbReference type="Google" id="ProtNLM"/>
    </source>
</evidence>
<feature type="transmembrane region" description="Helical" evidence="7">
    <location>
        <begin position="108"/>
        <end position="128"/>
    </location>
</feature>
<organism evidence="8 9">
    <name type="scientific">Ahniella affigens</name>
    <dbReference type="NCBI Taxonomy" id="2021234"/>
    <lineage>
        <taxon>Bacteria</taxon>
        <taxon>Pseudomonadati</taxon>
        <taxon>Pseudomonadota</taxon>
        <taxon>Gammaproteobacteria</taxon>
        <taxon>Lysobacterales</taxon>
        <taxon>Rhodanobacteraceae</taxon>
        <taxon>Ahniella</taxon>
    </lineage>
</organism>
<dbReference type="AlphaFoldDB" id="A0A2P1PMG0"/>
<accession>A0A2P1PMG0</accession>
<dbReference type="OrthoDB" id="5573330at2"/>
<protein>
    <recommendedName>
        <fullName evidence="10">DUF350 domain-containing protein</fullName>
    </recommendedName>
</protein>
<keyword evidence="6 7" id="KW-0472">Membrane</keyword>
<keyword evidence="5 7" id="KW-1133">Transmembrane helix</keyword>
<evidence type="ECO:0000256" key="3">
    <source>
        <dbReference type="ARBA" id="ARBA00022475"/>
    </source>
</evidence>
<evidence type="ECO:0000256" key="6">
    <source>
        <dbReference type="ARBA" id="ARBA00023136"/>
    </source>
</evidence>